<organism evidence="8 9">
    <name type="scientific">Adhaeribacter pallidiroseus</name>
    <dbReference type="NCBI Taxonomy" id="2072847"/>
    <lineage>
        <taxon>Bacteria</taxon>
        <taxon>Pseudomonadati</taxon>
        <taxon>Bacteroidota</taxon>
        <taxon>Cytophagia</taxon>
        <taxon>Cytophagales</taxon>
        <taxon>Hymenobacteraceae</taxon>
        <taxon>Adhaeribacter</taxon>
    </lineage>
</organism>
<evidence type="ECO:0000256" key="5">
    <source>
        <dbReference type="ARBA" id="ARBA00035294"/>
    </source>
</evidence>
<keyword evidence="6" id="KW-0694">RNA-binding</keyword>
<dbReference type="EMBL" id="QASA01000001">
    <property type="protein sequence ID" value="RDC61550.1"/>
    <property type="molecule type" value="Genomic_DNA"/>
</dbReference>
<keyword evidence="6" id="KW-0699">rRNA-binding</keyword>
<dbReference type="PANTHER" id="PTHR21011">
    <property type="entry name" value="MITOCHONDRIAL 28S RIBOSOMAL PROTEIN S6"/>
    <property type="match status" value="1"/>
</dbReference>
<dbReference type="GO" id="GO:1990904">
    <property type="term" value="C:ribonucleoprotein complex"/>
    <property type="evidence" value="ECO:0007669"/>
    <property type="project" value="UniProtKB-KW"/>
</dbReference>
<dbReference type="Gene3D" id="3.30.70.60">
    <property type="match status" value="1"/>
</dbReference>
<dbReference type="HAMAP" id="MF_00360">
    <property type="entry name" value="Ribosomal_bS6"/>
    <property type="match status" value="1"/>
</dbReference>
<comment type="similarity">
    <text evidence="1 6">Belongs to the bacterial ribosomal protein bS6 family.</text>
</comment>
<protein>
    <recommendedName>
        <fullName evidence="5 6">Small ribosomal subunit protein bS6</fullName>
    </recommendedName>
</protein>
<evidence type="ECO:0000313" key="9">
    <source>
        <dbReference type="Proteomes" id="UP000253919"/>
    </source>
</evidence>
<evidence type="ECO:0000256" key="2">
    <source>
        <dbReference type="ARBA" id="ARBA00022980"/>
    </source>
</evidence>
<proteinExistence type="inferred from homology"/>
<evidence type="ECO:0000256" key="1">
    <source>
        <dbReference type="ARBA" id="ARBA00009512"/>
    </source>
</evidence>
<sequence length="126" mass="14858">MVLKNYETVFILTPLLNEAQVQETIEKFRQVLKENSAEIIHEENWGLRKLAYPIQKKSTGFYILMEFRGPAEIVDQLEVAYRRDEKVVRFLTTVLDKHALSYNERRRNGEMNQQKAAKREKEAQAS</sequence>
<evidence type="ECO:0000313" key="8">
    <source>
        <dbReference type="EMBL" id="RDC61550.1"/>
    </source>
</evidence>
<dbReference type="NCBIfam" id="TIGR00166">
    <property type="entry name" value="S6"/>
    <property type="match status" value="1"/>
</dbReference>
<evidence type="ECO:0000256" key="6">
    <source>
        <dbReference type="HAMAP-Rule" id="MF_00360"/>
    </source>
</evidence>
<dbReference type="InterPro" id="IPR000529">
    <property type="entry name" value="Ribosomal_bS6"/>
</dbReference>
<dbReference type="AlphaFoldDB" id="A0A369QB51"/>
<dbReference type="InterPro" id="IPR014717">
    <property type="entry name" value="Transl_elong_EF1B/ribsomal_bS6"/>
</dbReference>
<keyword evidence="9" id="KW-1185">Reference proteome</keyword>
<name>A0A369QB51_9BACT</name>
<dbReference type="GO" id="GO:0005840">
    <property type="term" value="C:ribosome"/>
    <property type="evidence" value="ECO:0007669"/>
    <property type="project" value="UniProtKB-KW"/>
</dbReference>
<evidence type="ECO:0000256" key="3">
    <source>
        <dbReference type="ARBA" id="ARBA00023274"/>
    </source>
</evidence>
<evidence type="ECO:0000256" key="7">
    <source>
        <dbReference type="SAM" id="MobiDB-lite"/>
    </source>
</evidence>
<feature type="compositionally biased region" description="Basic and acidic residues" evidence="7">
    <location>
        <begin position="117"/>
        <end position="126"/>
    </location>
</feature>
<dbReference type="GO" id="GO:0006412">
    <property type="term" value="P:translation"/>
    <property type="evidence" value="ECO:0007669"/>
    <property type="project" value="UniProtKB-UniRule"/>
</dbReference>
<dbReference type="GO" id="GO:0005737">
    <property type="term" value="C:cytoplasm"/>
    <property type="evidence" value="ECO:0007669"/>
    <property type="project" value="UniProtKB-ARBA"/>
</dbReference>
<accession>A0A369QB51</accession>
<evidence type="ECO:0000256" key="4">
    <source>
        <dbReference type="ARBA" id="ARBA00035104"/>
    </source>
</evidence>
<dbReference type="GO" id="GO:0070181">
    <property type="term" value="F:small ribosomal subunit rRNA binding"/>
    <property type="evidence" value="ECO:0007669"/>
    <property type="project" value="TreeGrafter"/>
</dbReference>
<dbReference type="InterPro" id="IPR035980">
    <property type="entry name" value="Ribosomal_bS6_sf"/>
</dbReference>
<gene>
    <name evidence="6" type="primary">rpsF</name>
    <name evidence="8" type="ORF">AHMF7616_00129</name>
</gene>
<dbReference type="CDD" id="cd00473">
    <property type="entry name" value="bS6"/>
    <property type="match status" value="1"/>
</dbReference>
<dbReference type="RefSeq" id="WP_115371129.1">
    <property type="nucleotide sequence ID" value="NZ_QASA01000001.1"/>
</dbReference>
<dbReference type="PANTHER" id="PTHR21011:SF1">
    <property type="entry name" value="SMALL RIBOSOMAL SUBUNIT PROTEIN BS6M"/>
    <property type="match status" value="1"/>
</dbReference>
<keyword evidence="3 6" id="KW-0687">Ribonucleoprotein</keyword>
<comment type="function">
    <text evidence="4 6">Binds together with bS18 to 16S ribosomal RNA.</text>
</comment>
<dbReference type="Pfam" id="PF01250">
    <property type="entry name" value="Ribosomal_S6"/>
    <property type="match status" value="1"/>
</dbReference>
<reference evidence="8 9" key="1">
    <citation type="submission" date="2018-04" db="EMBL/GenBank/DDBJ databases">
        <title>Adhaeribacter sp. HMF7616 genome sequencing and assembly.</title>
        <authorList>
            <person name="Kang H."/>
            <person name="Kang J."/>
            <person name="Cha I."/>
            <person name="Kim H."/>
            <person name="Joh K."/>
        </authorList>
    </citation>
    <scope>NUCLEOTIDE SEQUENCE [LARGE SCALE GENOMIC DNA]</scope>
    <source>
        <strain evidence="8 9">HMF7616</strain>
    </source>
</reference>
<dbReference type="OrthoDB" id="9812702at2"/>
<keyword evidence="2 6" id="KW-0689">Ribosomal protein</keyword>
<dbReference type="GO" id="GO:0003735">
    <property type="term" value="F:structural constituent of ribosome"/>
    <property type="evidence" value="ECO:0007669"/>
    <property type="project" value="InterPro"/>
</dbReference>
<dbReference type="InterPro" id="IPR020814">
    <property type="entry name" value="Ribosomal_S6_plastid/chlpt"/>
</dbReference>
<feature type="region of interest" description="Disordered" evidence="7">
    <location>
        <begin position="103"/>
        <end position="126"/>
    </location>
</feature>
<dbReference type="Proteomes" id="UP000253919">
    <property type="component" value="Unassembled WGS sequence"/>
</dbReference>
<dbReference type="SUPFAM" id="SSF54995">
    <property type="entry name" value="Ribosomal protein S6"/>
    <property type="match status" value="1"/>
</dbReference>
<comment type="caution">
    <text evidence="8">The sequence shown here is derived from an EMBL/GenBank/DDBJ whole genome shotgun (WGS) entry which is preliminary data.</text>
</comment>